<evidence type="ECO:0000256" key="1">
    <source>
        <dbReference type="SAM" id="Phobius"/>
    </source>
</evidence>
<comment type="caution">
    <text evidence="2">The sequence shown here is derived from an EMBL/GenBank/DDBJ whole genome shotgun (WGS) entry which is preliminary data.</text>
</comment>
<dbReference type="AlphaFoldDB" id="A0A2S9V8W0"/>
<sequence>MALEGVADLIEVVARFIGRLFTEVLIEFLCKGMGYLICRKFNEDIDPDGFMVLIVGLSFWVIVIVSAILIYDTLVQQIAIDKCLDSGGSFNHQVKECRYE</sequence>
<dbReference type="RefSeq" id="WP_105935218.1">
    <property type="nucleotide sequence ID" value="NZ_PVNP01000157.1"/>
</dbReference>
<proteinExistence type="predicted"/>
<feature type="transmembrane region" description="Helical" evidence="1">
    <location>
        <begin position="50"/>
        <end position="71"/>
    </location>
</feature>
<keyword evidence="3" id="KW-1185">Reference proteome</keyword>
<reference evidence="3" key="1">
    <citation type="journal article" date="2020" name="Int. J. Syst. Evol. Microbiol.">
        <title>Alteromonas alba sp. nov., a marine bacterium isolated from the seawater of the West Pacific Ocean.</title>
        <authorList>
            <person name="Sun C."/>
            <person name="Wu Y.-H."/>
            <person name="Xamxidin M."/>
            <person name="Cheng H."/>
            <person name="Xu X.-W."/>
        </authorList>
    </citation>
    <scope>NUCLEOTIDE SEQUENCE [LARGE SCALE GENOMIC DNA]</scope>
    <source>
        <strain evidence="3">190</strain>
    </source>
</reference>
<dbReference type="EMBL" id="PVNP01000157">
    <property type="protein sequence ID" value="PRO72882.1"/>
    <property type="molecule type" value="Genomic_DNA"/>
</dbReference>
<protein>
    <submittedName>
        <fullName evidence="2">Uncharacterized protein</fullName>
    </submittedName>
</protein>
<organism evidence="2 3">
    <name type="scientific">Alteromonas alba</name>
    <dbReference type="NCBI Taxonomy" id="2079529"/>
    <lineage>
        <taxon>Bacteria</taxon>
        <taxon>Pseudomonadati</taxon>
        <taxon>Pseudomonadota</taxon>
        <taxon>Gammaproteobacteria</taxon>
        <taxon>Alteromonadales</taxon>
        <taxon>Alteromonadaceae</taxon>
        <taxon>Alteromonas/Salinimonas group</taxon>
        <taxon>Alteromonas</taxon>
    </lineage>
</organism>
<name>A0A2S9V8W0_9ALTE</name>
<keyword evidence="1" id="KW-0472">Membrane</keyword>
<evidence type="ECO:0000313" key="2">
    <source>
        <dbReference type="EMBL" id="PRO72882.1"/>
    </source>
</evidence>
<keyword evidence="1" id="KW-0812">Transmembrane</keyword>
<dbReference type="OrthoDB" id="5986675at2"/>
<dbReference type="Proteomes" id="UP000238949">
    <property type="component" value="Unassembled WGS sequence"/>
</dbReference>
<evidence type="ECO:0000313" key="3">
    <source>
        <dbReference type="Proteomes" id="UP000238949"/>
    </source>
</evidence>
<accession>A0A2S9V8W0</accession>
<keyword evidence="1" id="KW-1133">Transmembrane helix</keyword>
<gene>
    <name evidence="2" type="ORF">C6Y40_14520</name>
</gene>